<keyword evidence="2" id="KW-0049">Antioxidant</keyword>
<evidence type="ECO:0000256" key="4">
    <source>
        <dbReference type="ARBA" id="ARBA00023284"/>
    </source>
</evidence>
<dbReference type="InterPro" id="IPR036249">
    <property type="entry name" value="Thioredoxin-like_sf"/>
</dbReference>
<evidence type="ECO:0000256" key="1">
    <source>
        <dbReference type="ARBA" id="ARBA00022559"/>
    </source>
</evidence>
<dbReference type="Proteomes" id="UP001470230">
    <property type="component" value="Unassembled WGS sequence"/>
</dbReference>
<dbReference type="Gene3D" id="3.40.30.10">
    <property type="entry name" value="Glutaredoxin"/>
    <property type="match status" value="1"/>
</dbReference>
<comment type="caution">
    <text evidence="6">The sequence shown here is derived from an EMBL/GenBank/DDBJ whole genome shotgun (WGS) entry which is preliminary data.</text>
</comment>
<keyword evidence="4" id="KW-0676">Redox-active center</keyword>
<evidence type="ECO:0000313" key="7">
    <source>
        <dbReference type="Proteomes" id="UP001470230"/>
    </source>
</evidence>
<evidence type="ECO:0000313" key="6">
    <source>
        <dbReference type="EMBL" id="KAK8857918.1"/>
    </source>
</evidence>
<accession>A0ABR2I5V2</accession>
<dbReference type="Pfam" id="PF10417">
    <property type="entry name" value="1-cysPrx_C"/>
    <property type="match status" value="1"/>
</dbReference>
<dbReference type="InterPro" id="IPR013766">
    <property type="entry name" value="Thioredoxin_domain"/>
</dbReference>
<dbReference type="PANTHER" id="PTHR10681">
    <property type="entry name" value="THIOREDOXIN PEROXIDASE"/>
    <property type="match status" value="1"/>
</dbReference>
<dbReference type="InterPro" id="IPR050217">
    <property type="entry name" value="Peroxiredoxin"/>
</dbReference>
<sequence>MSNPPPPPGCCGCPPGPHPPCPCGPDCHCPPNCPCHFGGPCPCCVARIGKPAPCFKGQAVLPSLEFADIELSQYKGKWLVLFSYPLDFTFVCPTEIIQFSEEYEQFKKINCEVVGISVDSVFSHLAWMGTPRKEGGIGNINYPIIGDLGGKISKKYGFYMCDAGHDLRGTVIIDPDGIVRHISMNHPDVGRNIDEVLRLVKGYQFAREHGEVCPAQWHEGADTIKPDPKKSLEYFHKANK</sequence>
<gene>
    <name evidence="6" type="ORF">M9Y10_013017</name>
</gene>
<evidence type="ECO:0000256" key="2">
    <source>
        <dbReference type="ARBA" id="ARBA00022862"/>
    </source>
</evidence>
<dbReference type="SUPFAM" id="SSF52833">
    <property type="entry name" value="Thioredoxin-like"/>
    <property type="match status" value="1"/>
</dbReference>
<dbReference type="PROSITE" id="PS51352">
    <property type="entry name" value="THIOREDOXIN_2"/>
    <property type="match status" value="1"/>
</dbReference>
<organism evidence="6 7">
    <name type="scientific">Tritrichomonas musculus</name>
    <dbReference type="NCBI Taxonomy" id="1915356"/>
    <lineage>
        <taxon>Eukaryota</taxon>
        <taxon>Metamonada</taxon>
        <taxon>Parabasalia</taxon>
        <taxon>Tritrichomonadida</taxon>
        <taxon>Tritrichomonadidae</taxon>
        <taxon>Tritrichomonas</taxon>
    </lineage>
</organism>
<feature type="domain" description="Thioredoxin" evidence="5">
    <location>
        <begin position="46"/>
        <end position="205"/>
    </location>
</feature>
<keyword evidence="1" id="KW-0575">Peroxidase</keyword>
<reference evidence="6 7" key="1">
    <citation type="submission" date="2024-04" db="EMBL/GenBank/DDBJ databases">
        <title>Tritrichomonas musculus Genome.</title>
        <authorList>
            <person name="Alves-Ferreira E."/>
            <person name="Grigg M."/>
            <person name="Lorenzi H."/>
            <person name="Galac M."/>
        </authorList>
    </citation>
    <scope>NUCLEOTIDE SEQUENCE [LARGE SCALE GENOMIC DNA]</scope>
    <source>
        <strain evidence="6 7">EAF2021</strain>
    </source>
</reference>
<evidence type="ECO:0000259" key="5">
    <source>
        <dbReference type="PROSITE" id="PS51352"/>
    </source>
</evidence>
<dbReference type="PANTHER" id="PTHR10681:SF171">
    <property type="entry name" value="PEROXIREDOXIN 4"/>
    <property type="match status" value="1"/>
</dbReference>
<name>A0ABR2I5V2_9EUKA</name>
<dbReference type="InterPro" id="IPR019479">
    <property type="entry name" value="Peroxiredoxin_C"/>
</dbReference>
<keyword evidence="3" id="KW-0560">Oxidoreductase</keyword>
<dbReference type="CDD" id="cd03015">
    <property type="entry name" value="PRX_Typ2cys"/>
    <property type="match status" value="1"/>
</dbReference>
<dbReference type="InterPro" id="IPR000866">
    <property type="entry name" value="AhpC/TSA"/>
</dbReference>
<evidence type="ECO:0000256" key="3">
    <source>
        <dbReference type="ARBA" id="ARBA00023002"/>
    </source>
</evidence>
<dbReference type="EMBL" id="JAPFFF010000019">
    <property type="protein sequence ID" value="KAK8857918.1"/>
    <property type="molecule type" value="Genomic_DNA"/>
</dbReference>
<protein>
    <submittedName>
        <fullName evidence="6">Peroxiredoxin</fullName>
    </submittedName>
</protein>
<keyword evidence="7" id="KW-1185">Reference proteome</keyword>
<proteinExistence type="predicted"/>
<dbReference type="Pfam" id="PF00578">
    <property type="entry name" value="AhpC-TSA"/>
    <property type="match status" value="1"/>
</dbReference>